<evidence type="ECO:0000256" key="1">
    <source>
        <dbReference type="SAM" id="Phobius"/>
    </source>
</evidence>
<name>A0A448X8R5_9PLAT</name>
<accession>A0A448X8R5</accession>
<reference evidence="2" key="1">
    <citation type="submission" date="2018-11" db="EMBL/GenBank/DDBJ databases">
        <authorList>
            <consortium name="Pathogen Informatics"/>
        </authorList>
    </citation>
    <scope>NUCLEOTIDE SEQUENCE</scope>
</reference>
<keyword evidence="3" id="KW-1185">Reference proteome</keyword>
<dbReference type="Proteomes" id="UP000784294">
    <property type="component" value="Unassembled WGS sequence"/>
</dbReference>
<feature type="transmembrane region" description="Helical" evidence="1">
    <location>
        <begin position="34"/>
        <end position="52"/>
    </location>
</feature>
<dbReference type="AlphaFoldDB" id="A0A448X8R5"/>
<protein>
    <submittedName>
        <fullName evidence="2">Uncharacterized protein</fullName>
    </submittedName>
</protein>
<organism evidence="2 3">
    <name type="scientific">Protopolystoma xenopodis</name>
    <dbReference type="NCBI Taxonomy" id="117903"/>
    <lineage>
        <taxon>Eukaryota</taxon>
        <taxon>Metazoa</taxon>
        <taxon>Spiralia</taxon>
        <taxon>Lophotrochozoa</taxon>
        <taxon>Platyhelminthes</taxon>
        <taxon>Monogenea</taxon>
        <taxon>Polyopisthocotylea</taxon>
        <taxon>Polystomatidea</taxon>
        <taxon>Polystomatidae</taxon>
        <taxon>Protopolystoma</taxon>
    </lineage>
</organism>
<proteinExistence type="predicted"/>
<feature type="non-terminal residue" evidence="2">
    <location>
        <position position="84"/>
    </location>
</feature>
<evidence type="ECO:0000313" key="2">
    <source>
        <dbReference type="EMBL" id="VEL31012.1"/>
    </source>
</evidence>
<keyword evidence="1" id="KW-1133">Transmembrane helix</keyword>
<gene>
    <name evidence="2" type="ORF">PXEA_LOCUS24452</name>
</gene>
<evidence type="ECO:0000313" key="3">
    <source>
        <dbReference type="Proteomes" id="UP000784294"/>
    </source>
</evidence>
<dbReference type="EMBL" id="CAAALY010117735">
    <property type="protein sequence ID" value="VEL31012.1"/>
    <property type="molecule type" value="Genomic_DNA"/>
</dbReference>
<keyword evidence="1" id="KW-0812">Transmembrane</keyword>
<keyword evidence="1" id="KW-0472">Membrane</keyword>
<comment type="caution">
    <text evidence="2">The sequence shown here is derived from an EMBL/GenBank/DDBJ whole genome shotgun (WGS) entry which is preliminary data.</text>
</comment>
<sequence>MPPGLASKLMSWDGESLAGHLIAFQRSACSVLPSSPSGAGAIIVALVGAFYVRPAYHTDFRLISFGLKIRLLLLINWFKMSQNL</sequence>